<organism evidence="17 18">
    <name type="scientific">Pelolinea submarina</name>
    <dbReference type="NCBI Taxonomy" id="913107"/>
    <lineage>
        <taxon>Bacteria</taxon>
        <taxon>Bacillati</taxon>
        <taxon>Chloroflexota</taxon>
        <taxon>Anaerolineae</taxon>
        <taxon>Anaerolineales</taxon>
        <taxon>Anaerolineaceae</taxon>
        <taxon>Pelolinea</taxon>
    </lineage>
</organism>
<name>A0A347ZPU9_9CHLR</name>
<dbReference type="AlphaFoldDB" id="A0A347ZPU9"/>
<evidence type="ECO:0000256" key="2">
    <source>
        <dbReference type="ARBA" id="ARBA00005217"/>
    </source>
</evidence>
<protein>
    <recommendedName>
        <fullName evidence="14">tRNA carboxymethyluridine synthase</fullName>
        <ecNumber evidence="14">2.3.1.311</ecNumber>
    </recommendedName>
</protein>
<dbReference type="SUPFAM" id="SSF102114">
    <property type="entry name" value="Radical SAM enzymes"/>
    <property type="match status" value="1"/>
</dbReference>
<dbReference type="EMBL" id="QUMS01000006">
    <property type="protein sequence ID" value="REG04655.1"/>
    <property type="molecule type" value="Genomic_DNA"/>
</dbReference>
<dbReference type="PANTHER" id="PTHR11135">
    <property type="entry name" value="HISTONE ACETYLTRANSFERASE-RELATED"/>
    <property type="match status" value="1"/>
</dbReference>
<evidence type="ECO:0000256" key="6">
    <source>
        <dbReference type="ARBA" id="ARBA00022679"/>
    </source>
</evidence>
<dbReference type="GO" id="GO:0033588">
    <property type="term" value="C:elongator holoenzyme complex"/>
    <property type="evidence" value="ECO:0007669"/>
    <property type="project" value="TreeGrafter"/>
</dbReference>
<dbReference type="GO" id="GO:0005737">
    <property type="term" value="C:cytoplasm"/>
    <property type="evidence" value="ECO:0007669"/>
    <property type="project" value="TreeGrafter"/>
</dbReference>
<dbReference type="InterPro" id="IPR058240">
    <property type="entry name" value="rSAM_sf"/>
</dbReference>
<dbReference type="OrthoDB" id="9815044at2"/>
<dbReference type="SFLD" id="SFLDG01086">
    <property type="entry name" value="elongater_protein-like"/>
    <property type="match status" value="1"/>
</dbReference>
<proteinExistence type="inferred from homology"/>
<dbReference type="InterPro" id="IPR006638">
    <property type="entry name" value="Elp3/MiaA/NifB-like_rSAM"/>
</dbReference>
<evidence type="ECO:0000256" key="4">
    <source>
        <dbReference type="ARBA" id="ARBA00022485"/>
    </source>
</evidence>
<comment type="similarity">
    <text evidence="3">Belongs to the ELP3 family.</text>
</comment>
<evidence type="ECO:0000313" key="17">
    <source>
        <dbReference type="EMBL" id="REG04655.1"/>
    </source>
</evidence>
<dbReference type="GO" id="GO:0046872">
    <property type="term" value="F:metal ion binding"/>
    <property type="evidence" value="ECO:0007669"/>
    <property type="project" value="UniProtKB-KW"/>
</dbReference>
<comment type="pathway">
    <text evidence="2">tRNA modification.</text>
</comment>
<dbReference type="SMART" id="SM00729">
    <property type="entry name" value="Elp3"/>
    <property type="match status" value="1"/>
</dbReference>
<keyword evidence="9" id="KW-0479">Metal-binding</keyword>
<dbReference type="InterPro" id="IPR039661">
    <property type="entry name" value="ELP3"/>
</dbReference>
<keyword evidence="12" id="KW-0411">Iron-sulfur</keyword>
<dbReference type="GO" id="GO:0051539">
    <property type="term" value="F:4 iron, 4 sulfur cluster binding"/>
    <property type="evidence" value="ECO:0007669"/>
    <property type="project" value="UniProtKB-KW"/>
</dbReference>
<comment type="caution">
    <text evidence="17">The sequence shown here is derived from an EMBL/GenBank/DDBJ whole genome shotgun (WGS) entry which is preliminary data.</text>
</comment>
<dbReference type="GO" id="GO:0002926">
    <property type="term" value="P:tRNA wobble base 5-methoxycarbonylmethyl-2-thiouridinylation"/>
    <property type="evidence" value="ECO:0007669"/>
    <property type="project" value="TreeGrafter"/>
</dbReference>
<evidence type="ECO:0000256" key="9">
    <source>
        <dbReference type="ARBA" id="ARBA00022723"/>
    </source>
</evidence>
<evidence type="ECO:0000256" key="3">
    <source>
        <dbReference type="ARBA" id="ARBA00005494"/>
    </source>
</evidence>
<evidence type="ECO:0000256" key="15">
    <source>
        <dbReference type="ARBA" id="ARBA00047372"/>
    </source>
</evidence>
<evidence type="ECO:0000256" key="5">
    <source>
        <dbReference type="ARBA" id="ARBA00022555"/>
    </source>
</evidence>
<dbReference type="Gene3D" id="3.40.630.30">
    <property type="match status" value="1"/>
</dbReference>
<evidence type="ECO:0000256" key="13">
    <source>
        <dbReference type="ARBA" id="ARBA00023315"/>
    </source>
</evidence>
<accession>A0A347ZPU9</accession>
<evidence type="ECO:0000256" key="1">
    <source>
        <dbReference type="ARBA" id="ARBA00001966"/>
    </source>
</evidence>
<dbReference type="InterPro" id="IPR034687">
    <property type="entry name" value="ELP3-like"/>
</dbReference>
<dbReference type="Pfam" id="PF04055">
    <property type="entry name" value="Radical_SAM"/>
    <property type="match status" value="1"/>
</dbReference>
<comment type="cofactor">
    <cofactor evidence="1">
        <name>[4Fe-4S] cluster</name>
        <dbReference type="ChEBI" id="CHEBI:49883"/>
    </cofactor>
</comment>
<dbReference type="GO" id="GO:0000049">
    <property type="term" value="F:tRNA binding"/>
    <property type="evidence" value="ECO:0007669"/>
    <property type="project" value="UniProtKB-KW"/>
</dbReference>
<comment type="catalytic activity">
    <reaction evidence="15">
        <text>uridine(34) in tRNA + acetyl-CoA + S-adenosyl-L-methionine + H2O = 5-(carboxymethyl)uridine(34) in tRNA + 5'-deoxyadenosine + L-methionine + CoA + 2 H(+)</text>
        <dbReference type="Rhea" id="RHEA:61020"/>
        <dbReference type="Rhea" id="RHEA-COMP:10407"/>
        <dbReference type="Rhea" id="RHEA-COMP:11727"/>
        <dbReference type="ChEBI" id="CHEBI:15377"/>
        <dbReference type="ChEBI" id="CHEBI:15378"/>
        <dbReference type="ChEBI" id="CHEBI:17319"/>
        <dbReference type="ChEBI" id="CHEBI:57287"/>
        <dbReference type="ChEBI" id="CHEBI:57288"/>
        <dbReference type="ChEBI" id="CHEBI:57844"/>
        <dbReference type="ChEBI" id="CHEBI:59789"/>
        <dbReference type="ChEBI" id="CHEBI:65315"/>
        <dbReference type="ChEBI" id="CHEBI:74882"/>
        <dbReference type="EC" id="2.3.1.311"/>
    </reaction>
    <physiologicalReaction direction="left-to-right" evidence="15">
        <dbReference type="Rhea" id="RHEA:61021"/>
    </physiologicalReaction>
</comment>
<dbReference type="NCBIfam" id="TIGR01211">
    <property type="entry name" value="ELP3"/>
    <property type="match status" value="1"/>
</dbReference>
<keyword evidence="5" id="KW-0820">tRNA-binding</keyword>
<keyword evidence="10" id="KW-0694">RNA-binding</keyword>
<dbReference type="SUPFAM" id="SSF55729">
    <property type="entry name" value="Acyl-CoA N-acyltransferases (Nat)"/>
    <property type="match status" value="1"/>
</dbReference>
<gene>
    <name evidence="17" type="ORF">DFR64_3003</name>
</gene>
<dbReference type="SFLD" id="SFLDF00344">
    <property type="entry name" value="ELP3-like"/>
    <property type="match status" value="1"/>
</dbReference>
<dbReference type="SFLD" id="SFLDS00029">
    <property type="entry name" value="Radical_SAM"/>
    <property type="match status" value="1"/>
</dbReference>
<dbReference type="InterPro" id="IPR007197">
    <property type="entry name" value="rSAM"/>
</dbReference>
<dbReference type="PANTHER" id="PTHR11135:SF2">
    <property type="entry name" value="ELONGATOR COMPLEX PROTEIN 3"/>
    <property type="match status" value="1"/>
</dbReference>
<evidence type="ECO:0000256" key="14">
    <source>
        <dbReference type="ARBA" id="ARBA00044771"/>
    </source>
</evidence>
<feature type="domain" description="Elp3/MiaA/NifB-like radical SAM core" evidence="16">
    <location>
        <begin position="88"/>
        <end position="339"/>
    </location>
</feature>
<sequence>MDKKSWRNARDYSEEQLQIAGTVLDEIQNGAPVMKSVRSHPLSTGGYVAKHTLVYVYHQRVNSGAQKENPDLLTRIRMKPIRSLSGVSTVTVLTEPHECPGECLFCPDDQDLPKSYLREEPGAARAFQNDFDPFLQVQSRLESYQAIGHPIDKIELLILGGSWSAYDESYREWFVKRCLDAMNGSDSDTLEEAQIRNQSTASRNVGLVVETRPDTITPRELAHMRRLGVTKVQMGAQSFDDAILKLNCRGHGVKETLDACALLRAAGFKIVLHWMPNLMGASPDSDREDFGKMWSGGFCPDEIKIYPTQLLREAPLFRYWQEGKYQPYTTQQLINLLADIKPSIPIYTRVNRVIRDIPANYIQAGSLRSSLRQDVKKELEQRGQRCRCIRCREIRGNTVEADQLILDDFVYHPADAEEHFISYTTADDRLAGYLRLSLPSREPSSRAEMRAELNREMPELQAAGLIREVHIYGQSLEVGSEKAGAAQHSGLGTHLLEEAERIAASRGFQKLAVIAAIGTSLYYQKRGFRKEHLYMTKPIAQPSEG</sequence>
<evidence type="ECO:0000259" key="16">
    <source>
        <dbReference type="SMART" id="SM00729"/>
    </source>
</evidence>
<evidence type="ECO:0000256" key="8">
    <source>
        <dbReference type="ARBA" id="ARBA00022694"/>
    </source>
</evidence>
<dbReference type="GO" id="GO:0106261">
    <property type="term" value="F:tRNA uridine(34) acetyltransferase activity"/>
    <property type="evidence" value="ECO:0007669"/>
    <property type="project" value="UniProtKB-EC"/>
</dbReference>
<keyword evidence="18" id="KW-1185">Reference proteome</keyword>
<dbReference type="RefSeq" id="WP_116226251.1">
    <property type="nucleotide sequence ID" value="NZ_AP018437.1"/>
</dbReference>
<dbReference type="CDD" id="cd01335">
    <property type="entry name" value="Radical_SAM"/>
    <property type="match status" value="1"/>
</dbReference>
<keyword evidence="13" id="KW-0012">Acyltransferase</keyword>
<dbReference type="InterPro" id="IPR032432">
    <property type="entry name" value="Radical_SAM_C"/>
</dbReference>
<keyword evidence="11" id="KW-0408">Iron</keyword>
<dbReference type="CDD" id="cd04301">
    <property type="entry name" value="NAT_SF"/>
    <property type="match status" value="1"/>
</dbReference>
<evidence type="ECO:0000256" key="10">
    <source>
        <dbReference type="ARBA" id="ARBA00022884"/>
    </source>
</evidence>
<dbReference type="InterPro" id="IPR016181">
    <property type="entry name" value="Acyl_CoA_acyltransferase"/>
</dbReference>
<evidence type="ECO:0000256" key="12">
    <source>
        <dbReference type="ARBA" id="ARBA00023014"/>
    </source>
</evidence>
<dbReference type="Proteomes" id="UP000256388">
    <property type="component" value="Unassembled WGS sequence"/>
</dbReference>
<keyword evidence="7" id="KW-0949">S-adenosyl-L-methionine</keyword>
<evidence type="ECO:0000256" key="7">
    <source>
        <dbReference type="ARBA" id="ARBA00022691"/>
    </source>
</evidence>
<keyword evidence="8" id="KW-0819">tRNA processing</keyword>
<keyword evidence="4" id="KW-0004">4Fe-4S</keyword>
<evidence type="ECO:0000313" key="18">
    <source>
        <dbReference type="Proteomes" id="UP000256388"/>
    </source>
</evidence>
<dbReference type="EC" id="2.3.1.311" evidence="14"/>
<reference evidence="17 18" key="1">
    <citation type="submission" date="2018-08" db="EMBL/GenBank/DDBJ databases">
        <title>Genomic Encyclopedia of Type Strains, Phase IV (KMG-IV): sequencing the most valuable type-strain genomes for metagenomic binning, comparative biology and taxonomic classification.</title>
        <authorList>
            <person name="Goeker M."/>
        </authorList>
    </citation>
    <scope>NUCLEOTIDE SEQUENCE [LARGE SCALE GENOMIC DNA]</scope>
    <source>
        <strain evidence="17 18">DSM 23923</strain>
    </source>
</reference>
<keyword evidence="6" id="KW-0808">Transferase</keyword>
<dbReference type="Pfam" id="PF16199">
    <property type="entry name" value="Radical_SAM_C"/>
    <property type="match status" value="1"/>
</dbReference>
<evidence type="ECO:0000256" key="11">
    <source>
        <dbReference type="ARBA" id="ARBA00023004"/>
    </source>
</evidence>